<dbReference type="Pfam" id="PF10677">
    <property type="entry name" value="DUF2490"/>
    <property type="match status" value="1"/>
</dbReference>
<evidence type="ECO:0000313" key="2">
    <source>
        <dbReference type="Proteomes" id="UP000239711"/>
    </source>
</evidence>
<dbReference type="OrthoDB" id="1118734at2"/>
<dbReference type="RefSeq" id="WP_105717101.1">
    <property type="nucleotide sequence ID" value="NZ_PVBQ01000007.1"/>
</dbReference>
<proteinExistence type="predicted"/>
<protein>
    <submittedName>
        <fullName evidence="1">DUF2490 domain-containing protein</fullName>
    </submittedName>
</protein>
<gene>
    <name evidence="1" type="ORF">C5745_11280</name>
</gene>
<organism evidence="1 2">
    <name type="scientific">Sphingobacterium haloxyli</name>
    <dbReference type="NCBI Taxonomy" id="2100533"/>
    <lineage>
        <taxon>Bacteria</taxon>
        <taxon>Pseudomonadati</taxon>
        <taxon>Bacteroidota</taxon>
        <taxon>Sphingobacteriia</taxon>
        <taxon>Sphingobacteriales</taxon>
        <taxon>Sphingobacteriaceae</taxon>
        <taxon>Sphingobacterium</taxon>
    </lineage>
</organism>
<dbReference type="EMBL" id="PVBQ01000007">
    <property type="protein sequence ID" value="PRD47388.1"/>
    <property type="molecule type" value="Genomic_DNA"/>
</dbReference>
<accession>A0A2S9J3L9</accession>
<reference evidence="1 2" key="1">
    <citation type="submission" date="2018-02" db="EMBL/GenBank/DDBJ databases">
        <title>The draft genome of Sphingobacterium sp. 5JN-11.</title>
        <authorList>
            <person name="Liu L."/>
            <person name="Li L."/>
            <person name="Liang L."/>
            <person name="Zhang X."/>
            <person name="Wang T."/>
        </authorList>
    </citation>
    <scope>NUCLEOTIDE SEQUENCE [LARGE SCALE GENOMIC DNA]</scope>
    <source>
        <strain evidence="1 2">5JN-11</strain>
    </source>
</reference>
<keyword evidence="2" id="KW-1185">Reference proteome</keyword>
<comment type="caution">
    <text evidence="1">The sequence shown here is derived from an EMBL/GenBank/DDBJ whole genome shotgun (WGS) entry which is preliminary data.</text>
</comment>
<sequence>MVRTLIKLNVKRMCIAVIKKLHFSYLFLCLVSTAGFFHPAIGQSERPDQSLTQPTTTATWNGLYGKFRLGNRLYWDAQFHYRRVSSDDTPLVGRMGQIYNRHALNYQVNDRLAVALGGVLRLNFTPDPGNPAFEDMVLEPRVWHEYLFAMPFNIGMAYHRIRIEHRWSRSNDVGADWIFRNRWRYKFYMNIPLNNRKLIPGTFMFTPDVEIIMQSGKPVIDSPLEDFRVNPSIGYIHSPRLKYSVGMMYTTGQTLGAGYMYTSRWVLRTNIYLSLDFRKKQSRIPGVRLFD</sequence>
<evidence type="ECO:0000313" key="1">
    <source>
        <dbReference type="EMBL" id="PRD47388.1"/>
    </source>
</evidence>
<dbReference type="InterPro" id="IPR019619">
    <property type="entry name" value="DUF2490"/>
</dbReference>
<name>A0A2S9J3L9_9SPHI</name>
<dbReference type="AlphaFoldDB" id="A0A2S9J3L9"/>
<dbReference type="Proteomes" id="UP000239711">
    <property type="component" value="Unassembled WGS sequence"/>
</dbReference>